<dbReference type="Pfam" id="PF14555">
    <property type="entry name" value="UBA_4"/>
    <property type="match status" value="1"/>
</dbReference>
<evidence type="ECO:0000259" key="10">
    <source>
        <dbReference type="PROSITE" id="PS51999"/>
    </source>
</evidence>
<keyword evidence="2" id="KW-0479">Metal-binding</keyword>
<dbReference type="SMART" id="SM00230">
    <property type="entry name" value="CysPc"/>
    <property type="match status" value="1"/>
</dbReference>
<evidence type="ECO:0000256" key="8">
    <source>
        <dbReference type="SAM" id="MobiDB-lite"/>
    </source>
</evidence>
<accession>C1E493</accession>
<feature type="compositionally biased region" description="Acidic residues" evidence="8">
    <location>
        <begin position="973"/>
        <end position="985"/>
    </location>
</feature>
<keyword evidence="3 7" id="KW-0863">Zinc-finger</keyword>
<dbReference type="GO" id="GO:0008270">
    <property type="term" value="F:zinc ion binding"/>
    <property type="evidence" value="ECO:0007669"/>
    <property type="project" value="UniProtKB-KW"/>
</dbReference>
<dbReference type="AlphaFoldDB" id="C1E493"/>
<dbReference type="OrthoDB" id="498710at2759"/>
<feature type="active site" evidence="5 6">
    <location>
        <position position="292"/>
    </location>
</feature>
<feature type="region of interest" description="Disordered" evidence="8">
    <location>
        <begin position="867"/>
        <end position="1015"/>
    </location>
</feature>
<dbReference type="GeneID" id="8243102"/>
<evidence type="ECO:0000256" key="5">
    <source>
        <dbReference type="PIRSR" id="PIRSR622684-1"/>
    </source>
</evidence>
<feature type="compositionally biased region" description="Polar residues" evidence="8">
    <location>
        <begin position="725"/>
        <end position="743"/>
    </location>
</feature>
<dbReference type="Gene3D" id="3.90.70.10">
    <property type="entry name" value="Cysteine proteinases"/>
    <property type="match status" value="1"/>
</dbReference>
<feature type="compositionally biased region" description="Low complexity" evidence="8">
    <location>
        <begin position="949"/>
        <end position="962"/>
    </location>
</feature>
<dbReference type="KEGG" id="mis:MICPUN_57955"/>
<dbReference type="RefSeq" id="XP_002501426.1">
    <property type="nucleotide sequence ID" value="XM_002501380.1"/>
</dbReference>
<dbReference type="PROSITE" id="PS50203">
    <property type="entry name" value="CALPAIN_CAT"/>
    <property type="match status" value="1"/>
</dbReference>
<dbReference type="GO" id="GO:0005737">
    <property type="term" value="C:cytoplasm"/>
    <property type="evidence" value="ECO:0007669"/>
    <property type="project" value="TreeGrafter"/>
</dbReference>
<evidence type="ECO:0000259" key="9">
    <source>
        <dbReference type="PROSITE" id="PS50203"/>
    </source>
</evidence>
<dbReference type="GO" id="GO:0004198">
    <property type="term" value="F:calcium-dependent cysteine-type endopeptidase activity"/>
    <property type="evidence" value="ECO:0007669"/>
    <property type="project" value="InterPro"/>
</dbReference>
<comment type="similarity">
    <text evidence="1">Belongs to the peptidase C2 family.</text>
</comment>
<feature type="active site" evidence="5 6">
    <location>
        <position position="466"/>
    </location>
</feature>
<keyword evidence="6" id="KW-0645">Protease</keyword>
<feature type="compositionally biased region" description="Acidic residues" evidence="8">
    <location>
        <begin position="873"/>
        <end position="915"/>
    </location>
</feature>
<dbReference type="InterPro" id="IPR038765">
    <property type="entry name" value="Papain-like_cys_pep_sf"/>
</dbReference>
<dbReference type="InterPro" id="IPR001300">
    <property type="entry name" value="Peptidase_C2_calpain_cat"/>
</dbReference>
<evidence type="ECO:0000256" key="6">
    <source>
        <dbReference type="PROSITE-ProRule" id="PRU00239"/>
    </source>
</evidence>
<evidence type="ECO:0000256" key="1">
    <source>
        <dbReference type="ARBA" id="ARBA00007623"/>
    </source>
</evidence>
<evidence type="ECO:0000256" key="4">
    <source>
        <dbReference type="ARBA" id="ARBA00022833"/>
    </source>
</evidence>
<evidence type="ECO:0000313" key="11">
    <source>
        <dbReference type="EMBL" id="ACO62684.1"/>
    </source>
</evidence>
<dbReference type="InterPro" id="IPR000169">
    <property type="entry name" value="Pept_cys_AS"/>
</dbReference>
<dbReference type="Pfam" id="PF00648">
    <property type="entry name" value="Peptidase_C2"/>
    <property type="match status" value="1"/>
</dbReference>
<feature type="region of interest" description="Disordered" evidence="8">
    <location>
        <begin position="725"/>
        <end position="744"/>
    </location>
</feature>
<reference evidence="11 12" key="1">
    <citation type="journal article" date="2009" name="Science">
        <title>Green evolution and dynamic adaptations revealed by genomes of the marine picoeukaryotes Micromonas.</title>
        <authorList>
            <person name="Worden A.Z."/>
            <person name="Lee J.H."/>
            <person name="Mock T."/>
            <person name="Rouze P."/>
            <person name="Simmons M.P."/>
            <person name="Aerts A.L."/>
            <person name="Allen A.E."/>
            <person name="Cuvelier M.L."/>
            <person name="Derelle E."/>
            <person name="Everett M.V."/>
            <person name="Foulon E."/>
            <person name="Grimwood J."/>
            <person name="Gundlach H."/>
            <person name="Henrissat B."/>
            <person name="Napoli C."/>
            <person name="McDonald S.M."/>
            <person name="Parker M.S."/>
            <person name="Rombauts S."/>
            <person name="Salamov A."/>
            <person name="Von Dassow P."/>
            <person name="Badger J.H."/>
            <person name="Coutinho P.M."/>
            <person name="Demir E."/>
            <person name="Dubchak I."/>
            <person name="Gentemann C."/>
            <person name="Eikrem W."/>
            <person name="Gready J.E."/>
            <person name="John U."/>
            <person name="Lanier W."/>
            <person name="Lindquist E.A."/>
            <person name="Lucas S."/>
            <person name="Mayer K.F."/>
            <person name="Moreau H."/>
            <person name="Not F."/>
            <person name="Otillar R."/>
            <person name="Panaud O."/>
            <person name="Pangilinan J."/>
            <person name="Paulsen I."/>
            <person name="Piegu B."/>
            <person name="Poliakov A."/>
            <person name="Robbens S."/>
            <person name="Schmutz J."/>
            <person name="Toulza E."/>
            <person name="Wyss T."/>
            <person name="Zelensky A."/>
            <person name="Zhou K."/>
            <person name="Armbrust E.V."/>
            <person name="Bhattacharya D."/>
            <person name="Goodenough U.W."/>
            <person name="Van de Peer Y."/>
            <person name="Grigoriev I.V."/>
        </authorList>
    </citation>
    <scope>NUCLEOTIDE SEQUENCE [LARGE SCALE GENOMIC DNA]</scope>
    <source>
        <strain evidence="12">RCC299 / NOUM17</strain>
    </source>
</reference>
<evidence type="ECO:0000313" key="12">
    <source>
        <dbReference type="Proteomes" id="UP000002009"/>
    </source>
</evidence>
<feature type="active site" evidence="5 6">
    <location>
        <position position="517"/>
    </location>
</feature>
<name>C1E493_MICCC</name>
<dbReference type="EMBL" id="CP001325">
    <property type="protein sequence ID" value="ACO62684.1"/>
    <property type="molecule type" value="Genomic_DNA"/>
</dbReference>
<keyword evidence="4" id="KW-0862">Zinc</keyword>
<dbReference type="PRINTS" id="PR00704">
    <property type="entry name" value="CALPAIN"/>
</dbReference>
<dbReference type="Proteomes" id="UP000002009">
    <property type="component" value="Chromosome 4"/>
</dbReference>
<organism evidence="11 12">
    <name type="scientific">Micromonas commoda (strain RCC299 / NOUM17 / CCMP2709)</name>
    <name type="common">Picoplanktonic green alga</name>
    <dbReference type="NCBI Taxonomy" id="296587"/>
    <lineage>
        <taxon>Eukaryota</taxon>
        <taxon>Viridiplantae</taxon>
        <taxon>Chlorophyta</taxon>
        <taxon>Mamiellophyceae</taxon>
        <taxon>Mamiellales</taxon>
        <taxon>Mamiellaceae</taxon>
        <taxon>Micromonas</taxon>
    </lineage>
</organism>
<feature type="compositionally biased region" description="Basic and acidic residues" evidence="8">
    <location>
        <begin position="917"/>
        <end position="927"/>
    </location>
</feature>
<feature type="compositionally biased region" description="Basic and acidic residues" evidence="8">
    <location>
        <begin position="963"/>
        <end position="972"/>
    </location>
</feature>
<evidence type="ECO:0000256" key="2">
    <source>
        <dbReference type="ARBA" id="ARBA00022723"/>
    </source>
</evidence>
<feature type="domain" description="GRF-type" evidence="10">
    <location>
        <begin position="190"/>
        <end position="247"/>
    </location>
</feature>
<feature type="domain" description="Calpain catalytic" evidence="9">
    <location>
        <begin position="162"/>
        <end position="573"/>
    </location>
</feature>
<keyword evidence="12" id="KW-1185">Reference proteome</keyword>
<feature type="region of interest" description="Disordered" evidence="8">
    <location>
        <begin position="1"/>
        <end position="20"/>
    </location>
</feature>
<dbReference type="SUPFAM" id="SSF54001">
    <property type="entry name" value="Cysteine proteinases"/>
    <property type="match status" value="1"/>
</dbReference>
<dbReference type="PANTHER" id="PTHR10183:SF382">
    <property type="entry name" value="CALPAIN-15"/>
    <property type="match status" value="1"/>
</dbReference>
<dbReference type="Pfam" id="PF06839">
    <property type="entry name" value="Zn_ribbon_GRF"/>
    <property type="match status" value="1"/>
</dbReference>
<dbReference type="eggNOG" id="KOG0045">
    <property type="taxonomic scope" value="Eukaryota"/>
</dbReference>
<dbReference type="PROSITE" id="PS51999">
    <property type="entry name" value="ZF_GRF"/>
    <property type="match status" value="1"/>
</dbReference>
<keyword evidence="6" id="KW-0378">Hydrolase</keyword>
<dbReference type="InterPro" id="IPR022684">
    <property type="entry name" value="Calpain_cysteine_protease"/>
</dbReference>
<dbReference type="PROSITE" id="PS00139">
    <property type="entry name" value="THIOL_PROTEASE_CYS"/>
    <property type="match status" value="1"/>
</dbReference>
<dbReference type="PANTHER" id="PTHR10183">
    <property type="entry name" value="CALPAIN"/>
    <property type="match status" value="1"/>
</dbReference>
<dbReference type="InParanoid" id="C1E493"/>
<proteinExistence type="inferred from homology"/>
<protein>
    <submittedName>
        <fullName evidence="11">Uncharacterized protein</fullName>
    </submittedName>
</protein>
<dbReference type="CDD" id="cd00044">
    <property type="entry name" value="CysPc"/>
    <property type="match status" value="1"/>
</dbReference>
<evidence type="ECO:0000256" key="7">
    <source>
        <dbReference type="PROSITE-ProRule" id="PRU01343"/>
    </source>
</evidence>
<evidence type="ECO:0000256" key="3">
    <source>
        <dbReference type="ARBA" id="ARBA00022771"/>
    </source>
</evidence>
<dbReference type="InterPro" id="IPR010666">
    <property type="entry name" value="Znf_GRF"/>
</dbReference>
<dbReference type="GO" id="GO:0006508">
    <property type="term" value="P:proteolysis"/>
    <property type="evidence" value="ECO:0007669"/>
    <property type="project" value="UniProtKB-KW"/>
</dbReference>
<gene>
    <name evidence="11" type="ORF">MICPUN_57955</name>
</gene>
<keyword evidence="6" id="KW-0788">Thiol protease</keyword>
<sequence>MPPKARGGGKKGPPPPPYTEADVAEFRAVTGCDSDAAAKRSLASTRGNLSEAVLRYLDVHAAVPKPTHGDDKAETVARRQANLHEAKRPRVEAAEGTGADGTASAPFAFDLSGLVGTPRPDEHGWVTSMTQELEAEAETVDATVGWARTIEALEAAADGRRRFEDASFPPDASSIDGGRADKESESVPCCRCGARAKIKSVHKDGPNHGRWFYACGNQPANAWAARAMAAKRVPTPTCGFFKWADDAPSSESSKAMRWRRFEPPRFRLTRGTASGAPKFAPSDVRQGAVGDCWLLSALAVVAERQDLVARVVGPAAKCPAATRRGAFLMRLFLAGRWRGVAVDPCLPVSGRSTKVLAGANKVGARSNDEYALAYSRAADNQLWVPLVEKAYAKSHGSYHAISGGWIAEGLLDLTGCPTETIRLDASGFKSEEAWRKLLSYAAAKFPMGCATQGDPSHREVGLVGNHAYSVMEVRELHGASVGRQTKLTSFVAKERVEDVDAAAGGGGPPLRLLRIRNPWGRKEWSGEWGAGSEVWTSKLGAELGHTRVDDGTFWMSWHDFLCRFTVVDVCKAHEGWHAISVQAVSAENDPAFEVEVAPDRGASSSSSWAYAMSLQPNKRGLCSERFWYADVGIAVYRKGESKTQGPTWTPVTGRLGARERVAQVELMFEVGVTYLVRFFSFTGFKAGPPPILRLYSARPLRVRPMRTPNLIPNLAPALHSMLLPSSSPAPNVQEGTRRGGSSDSDIKRRLLPLCGGALVVCRCRGGAFVLGVSASPRGSPPLRVWLRIRSGRVGGMSALHQHPPPPAPGTVHEGPIPGASLHEIPAGRCRVLALALALSPSDTCSHALEIATEQVCDCRAKLKGIGDRRAGAGDEDEVAVVDLDETETETEEEEEEETDAGEEEKEEEGDDEVEIIGEVKPKPKEDASTLFEELGLPPPPPGATDEAIARMLADALAVAAARGARDERRGEDDSPDDSSDGDVEVVGEVASTASERRQKKRAEELARPATAPPARLAQVFAHLPVPEAFRREVSAMRGSRCSGGAQT</sequence>